<dbReference type="Gene3D" id="1.20.1260.10">
    <property type="match status" value="1"/>
</dbReference>
<dbReference type="OrthoDB" id="9101320at2"/>
<evidence type="ECO:0000256" key="2">
    <source>
        <dbReference type="SAM" id="SignalP"/>
    </source>
</evidence>
<dbReference type="InterPro" id="IPR025419">
    <property type="entry name" value="DUF4142"/>
</dbReference>
<keyword evidence="5" id="KW-1185">Reference proteome</keyword>
<dbReference type="AlphaFoldDB" id="A0A841JTX0"/>
<feature type="chain" id="PRO_5033046778" evidence="2">
    <location>
        <begin position="29"/>
        <end position="221"/>
    </location>
</feature>
<comment type="caution">
    <text evidence="4">The sequence shown here is derived from an EMBL/GenBank/DDBJ whole genome shotgun (WGS) entry which is preliminary data.</text>
</comment>
<evidence type="ECO:0000313" key="5">
    <source>
        <dbReference type="Proteomes" id="UP000538666"/>
    </source>
</evidence>
<feature type="compositionally biased region" description="Polar residues" evidence="1">
    <location>
        <begin position="47"/>
        <end position="63"/>
    </location>
</feature>
<evidence type="ECO:0000259" key="3">
    <source>
        <dbReference type="Pfam" id="PF13628"/>
    </source>
</evidence>
<dbReference type="PANTHER" id="PTHR38593">
    <property type="entry name" value="BLR2558 PROTEIN"/>
    <property type="match status" value="1"/>
</dbReference>
<evidence type="ECO:0000313" key="4">
    <source>
        <dbReference type="EMBL" id="MBB6144853.1"/>
    </source>
</evidence>
<dbReference type="PANTHER" id="PTHR38593:SF1">
    <property type="entry name" value="BLR2558 PROTEIN"/>
    <property type="match status" value="1"/>
</dbReference>
<sequence length="221" mass="23416">MNSKRIRSGFAVFAGTALLSGATLFAQMAPGGGAQQQQPTSPGATGSANNPGMGTDATQQNAAAGNAMQDKDFVHSALQGGMAEVQLGQLAAQKGSSDDVKQFGQKMVDDHTKLGEQMKQVAQQLGVNPPKEVSKKDKQLMAKLQGLSGQQFDDAYIAAMVKDHKKDSDEFKGEIAQTQNPALKQVAQQGDQVIEQHLQMIEQIAKSHNLVNDKGKLVSGQ</sequence>
<reference evidence="4 5" key="1">
    <citation type="submission" date="2020-08" db="EMBL/GenBank/DDBJ databases">
        <title>Genomic Encyclopedia of Type Strains, Phase IV (KMG-IV): sequencing the most valuable type-strain genomes for metagenomic binning, comparative biology and taxonomic classification.</title>
        <authorList>
            <person name="Goeker M."/>
        </authorList>
    </citation>
    <scope>NUCLEOTIDE SEQUENCE [LARGE SCALE GENOMIC DNA]</scope>
    <source>
        <strain evidence="4 5">DSM 103733</strain>
    </source>
</reference>
<protein>
    <submittedName>
        <fullName evidence="4">Putative membrane protein</fullName>
    </submittedName>
</protein>
<accession>A0A841JTX0</accession>
<dbReference type="InterPro" id="IPR012347">
    <property type="entry name" value="Ferritin-like"/>
</dbReference>
<feature type="domain" description="DUF4142" evidence="3">
    <location>
        <begin position="69"/>
        <end position="204"/>
    </location>
</feature>
<dbReference type="Pfam" id="PF13628">
    <property type="entry name" value="DUF4142"/>
    <property type="match status" value="1"/>
</dbReference>
<dbReference type="Proteomes" id="UP000538666">
    <property type="component" value="Unassembled WGS sequence"/>
</dbReference>
<gene>
    <name evidence="4" type="ORF">HNQ77_002809</name>
</gene>
<feature type="signal peptide" evidence="2">
    <location>
        <begin position="1"/>
        <end position="28"/>
    </location>
</feature>
<organism evidence="4 5">
    <name type="scientific">Silvibacterium bohemicum</name>
    <dbReference type="NCBI Taxonomy" id="1577686"/>
    <lineage>
        <taxon>Bacteria</taxon>
        <taxon>Pseudomonadati</taxon>
        <taxon>Acidobacteriota</taxon>
        <taxon>Terriglobia</taxon>
        <taxon>Terriglobales</taxon>
        <taxon>Acidobacteriaceae</taxon>
        <taxon>Silvibacterium</taxon>
    </lineage>
</organism>
<proteinExistence type="predicted"/>
<feature type="compositionally biased region" description="Low complexity" evidence="1">
    <location>
        <begin position="35"/>
        <end position="46"/>
    </location>
</feature>
<dbReference type="EMBL" id="JACHEK010000005">
    <property type="protein sequence ID" value="MBB6144853.1"/>
    <property type="molecule type" value="Genomic_DNA"/>
</dbReference>
<feature type="region of interest" description="Disordered" evidence="1">
    <location>
        <begin position="30"/>
        <end position="65"/>
    </location>
</feature>
<name>A0A841JTX0_9BACT</name>
<evidence type="ECO:0000256" key="1">
    <source>
        <dbReference type="SAM" id="MobiDB-lite"/>
    </source>
</evidence>
<dbReference type="RefSeq" id="WP_050059589.1">
    <property type="nucleotide sequence ID" value="NZ_JACHEK010000005.1"/>
</dbReference>
<keyword evidence="2" id="KW-0732">Signal</keyword>